<dbReference type="Pfam" id="PF13560">
    <property type="entry name" value="HTH_31"/>
    <property type="match status" value="1"/>
</dbReference>
<dbReference type="RefSeq" id="WP_084712326.1">
    <property type="nucleotide sequence ID" value="NZ_BALE01000041.1"/>
</dbReference>
<proteinExistence type="predicted"/>
<dbReference type="GO" id="GO:0003677">
    <property type="term" value="F:DNA binding"/>
    <property type="evidence" value="ECO:0007669"/>
    <property type="project" value="InterPro"/>
</dbReference>
<dbReference type="InterPro" id="IPR010982">
    <property type="entry name" value="Lambda_DNA-bd_dom_sf"/>
</dbReference>
<dbReference type="Proteomes" id="UP000032679">
    <property type="component" value="Unassembled WGS sequence"/>
</dbReference>
<dbReference type="AlphaFoldDB" id="A0A0D6MNE8"/>
<dbReference type="EMBL" id="BALE01000041">
    <property type="protein sequence ID" value="GAN55222.1"/>
    <property type="molecule type" value="Genomic_DNA"/>
</dbReference>
<name>A0A0D6MNE8_9PROT</name>
<dbReference type="Gene3D" id="1.10.260.40">
    <property type="entry name" value="lambda repressor-like DNA-binding domains"/>
    <property type="match status" value="1"/>
</dbReference>
<dbReference type="SUPFAM" id="SSF47413">
    <property type="entry name" value="lambda repressor-like DNA-binding domains"/>
    <property type="match status" value="1"/>
</dbReference>
<keyword evidence="3" id="KW-1185">Reference proteome</keyword>
<reference evidence="2 3" key="1">
    <citation type="submission" date="2012-10" db="EMBL/GenBank/DDBJ databases">
        <title>Genome sequencing of Tanticharoenia sakaeratensis NBRC 103193.</title>
        <authorList>
            <person name="Azuma Y."/>
            <person name="Hadano H."/>
            <person name="Hirakawa H."/>
            <person name="Matsushita K."/>
        </authorList>
    </citation>
    <scope>NUCLEOTIDE SEQUENCE [LARGE SCALE GENOMIC DNA]</scope>
    <source>
        <strain evidence="2 3">NBRC 103193</strain>
    </source>
</reference>
<accession>A0A0D6MNE8</accession>
<evidence type="ECO:0000313" key="2">
    <source>
        <dbReference type="EMBL" id="GAN55222.1"/>
    </source>
</evidence>
<dbReference type="STRING" id="1231623.Tasa_041_017"/>
<protein>
    <recommendedName>
        <fullName evidence="1">HTH cro/C1-type domain-containing protein</fullName>
    </recommendedName>
</protein>
<organism evidence="2 3">
    <name type="scientific">Tanticharoenia sakaeratensis NBRC 103193</name>
    <dbReference type="NCBI Taxonomy" id="1231623"/>
    <lineage>
        <taxon>Bacteria</taxon>
        <taxon>Pseudomonadati</taxon>
        <taxon>Pseudomonadota</taxon>
        <taxon>Alphaproteobacteria</taxon>
        <taxon>Acetobacterales</taxon>
        <taxon>Acetobacteraceae</taxon>
        <taxon>Tanticharoenia</taxon>
    </lineage>
</organism>
<evidence type="ECO:0000313" key="3">
    <source>
        <dbReference type="Proteomes" id="UP000032679"/>
    </source>
</evidence>
<gene>
    <name evidence="2" type="ORF">Tasa_041_017</name>
</gene>
<sequence>MPFRQDRKMPKKKRSPNVPPQFLRAWRETLGLSRPDVVNKMATLSNIEPVDQATIAKWESGETGVRVQDLELLARVYGVSADRLLFAPTDNETPERLKRAYTILSQSDPKAIEAWLAMGEALSRK</sequence>
<dbReference type="OrthoDB" id="513181at2"/>
<feature type="domain" description="HTH cro/C1-type" evidence="1">
    <location>
        <begin position="50"/>
        <end position="84"/>
    </location>
</feature>
<dbReference type="CDD" id="cd00093">
    <property type="entry name" value="HTH_XRE"/>
    <property type="match status" value="1"/>
</dbReference>
<dbReference type="SMART" id="SM00530">
    <property type="entry name" value="HTH_XRE"/>
    <property type="match status" value="1"/>
</dbReference>
<comment type="caution">
    <text evidence="2">The sequence shown here is derived from an EMBL/GenBank/DDBJ whole genome shotgun (WGS) entry which is preliminary data.</text>
</comment>
<dbReference type="PROSITE" id="PS50943">
    <property type="entry name" value="HTH_CROC1"/>
    <property type="match status" value="1"/>
</dbReference>
<evidence type="ECO:0000259" key="1">
    <source>
        <dbReference type="PROSITE" id="PS50943"/>
    </source>
</evidence>
<dbReference type="InterPro" id="IPR001387">
    <property type="entry name" value="Cro/C1-type_HTH"/>
</dbReference>